<feature type="compositionally biased region" description="Low complexity" evidence="1">
    <location>
        <begin position="38"/>
        <end position="60"/>
    </location>
</feature>
<evidence type="ECO:0000256" key="1">
    <source>
        <dbReference type="SAM" id="MobiDB-lite"/>
    </source>
</evidence>
<dbReference type="Proteomes" id="UP001139485">
    <property type="component" value="Unassembled WGS sequence"/>
</dbReference>
<organism evidence="2 3">
    <name type="scientific">Nocardioides bruguierae</name>
    <dbReference type="NCBI Taxonomy" id="2945102"/>
    <lineage>
        <taxon>Bacteria</taxon>
        <taxon>Bacillati</taxon>
        <taxon>Actinomycetota</taxon>
        <taxon>Actinomycetes</taxon>
        <taxon>Propionibacteriales</taxon>
        <taxon>Nocardioidaceae</taxon>
        <taxon>Nocardioides</taxon>
    </lineage>
</organism>
<evidence type="ECO:0000313" key="3">
    <source>
        <dbReference type="Proteomes" id="UP001139485"/>
    </source>
</evidence>
<reference evidence="2" key="1">
    <citation type="submission" date="2022-05" db="EMBL/GenBank/DDBJ databases">
        <authorList>
            <person name="Tuo L."/>
        </authorList>
    </citation>
    <scope>NUCLEOTIDE SEQUENCE</scope>
    <source>
        <strain evidence="2">BSK12Z-4</strain>
    </source>
</reference>
<name>A0A9X2D9R3_9ACTN</name>
<dbReference type="RefSeq" id="WP_250828276.1">
    <property type="nucleotide sequence ID" value="NZ_JAMOIL010000026.1"/>
</dbReference>
<proteinExistence type="predicted"/>
<dbReference type="AlphaFoldDB" id="A0A9X2D9R3"/>
<protein>
    <submittedName>
        <fullName evidence="2">Uncharacterized protein</fullName>
    </submittedName>
</protein>
<keyword evidence="3" id="KW-1185">Reference proteome</keyword>
<comment type="caution">
    <text evidence="2">The sequence shown here is derived from an EMBL/GenBank/DDBJ whole genome shotgun (WGS) entry which is preliminary data.</text>
</comment>
<sequence length="215" mass="23130">MASPEAATGVAGRLWWIAASIGVALALGGCSGDEPIAAEPTPSTGPSESTSATEEASPAGQPTGDGEAWRSRFSPGQLQRYDAALSRWIEYSHKTARIYRAGVDTPGARAVFAEYDMQAQLRTRALAETYDDGGVRVERGPTALDRRATSIGRQVVVIRQCNDYSRVRVTQDGEVVAGATPRHLVTPIVIEMDRPRGRDWMVARIQLKDKTSCAA</sequence>
<feature type="region of interest" description="Disordered" evidence="1">
    <location>
        <begin position="33"/>
        <end position="71"/>
    </location>
</feature>
<accession>A0A9X2D9R3</accession>
<gene>
    <name evidence="2" type="ORF">M8330_16830</name>
</gene>
<evidence type="ECO:0000313" key="2">
    <source>
        <dbReference type="EMBL" id="MCM0621958.1"/>
    </source>
</evidence>
<dbReference type="EMBL" id="JAMOIL010000026">
    <property type="protein sequence ID" value="MCM0621958.1"/>
    <property type="molecule type" value="Genomic_DNA"/>
</dbReference>